<comment type="pathway">
    <text evidence="4">Amino-acid degradation; L-histidine degradation into L-glutamate; N-formimidoyl-L-glutamate from L-histidine: step 2/3.</text>
</comment>
<evidence type="ECO:0000259" key="21">
    <source>
        <dbReference type="Pfam" id="PF01979"/>
    </source>
</evidence>
<dbReference type="Gene3D" id="2.30.40.10">
    <property type="entry name" value="Urease, subunit C, domain 1"/>
    <property type="match status" value="1"/>
</dbReference>
<evidence type="ECO:0000256" key="3">
    <source>
        <dbReference type="ARBA" id="ARBA00004758"/>
    </source>
</evidence>
<dbReference type="PANTHER" id="PTHR12216:SF3">
    <property type="entry name" value="UROCANATE HYDRATASE"/>
    <property type="match status" value="1"/>
</dbReference>
<evidence type="ECO:0000256" key="13">
    <source>
        <dbReference type="ARBA" id="ARBA00022833"/>
    </source>
</evidence>
<dbReference type="GO" id="GO:0016153">
    <property type="term" value="F:urocanate hydratase activity"/>
    <property type="evidence" value="ECO:0007669"/>
    <property type="project" value="UniProtKB-EC"/>
</dbReference>
<evidence type="ECO:0000256" key="19">
    <source>
        <dbReference type="SAM" id="MobiDB-lite"/>
    </source>
</evidence>
<dbReference type="InterPro" id="IPR035085">
    <property type="entry name" value="Urocanase_Rossmann-like"/>
</dbReference>
<evidence type="ECO:0000256" key="11">
    <source>
        <dbReference type="ARBA" id="ARBA00022801"/>
    </source>
</evidence>
<dbReference type="GO" id="GO:0050480">
    <property type="term" value="F:imidazolonepropionase activity"/>
    <property type="evidence" value="ECO:0007669"/>
    <property type="project" value="UniProtKB-EC"/>
</dbReference>
<dbReference type="InterPro" id="IPR032466">
    <property type="entry name" value="Metal_Hydrolase"/>
</dbReference>
<accession>A0A9W7CK99</accession>
<comment type="caution">
    <text evidence="24">The sequence shown here is derived from an EMBL/GenBank/DDBJ whole genome shotgun (WGS) entry which is preliminary data.</text>
</comment>
<dbReference type="FunFam" id="3.20.20.140:FF:000007">
    <property type="entry name" value="Imidazolonepropionase"/>
    <property type="match status" value="1"/>
</dbReference>
<dbReference type="Pfam" id="PF01979">
    <property type="entry name" value="Amidohydro_1"/>
    <property type="match status" value="1"/>
</dbReference>
<evidence type="ECO:0000259" key="23">
    <source>
        <dbReference type="Pfam" id="PF17392"/>
    </source>
</evidence>
<dbReference type="Gene3D" id="3.40.1770.10">
    <property type="entry name" value="Urocanase superfamily"/>
    <property type="match status" value="1"/>
</dbReference>
<evidence type="ECO:0000256" key="10">
    <source>
        <dbReference type="ARBA" id="ARBA00022723"/>
    </source>
</evidence>
<keyword evidence="25" id="KW-1185">Reference proteome</keyword>
<keyword evidence="14" id="KW-0408">Iron</keyword>
<dbReference type="SUPFAM" id="SSF51338">
    <property type="entry name" value="Composite domain of metallo-dependent hydrolases"/>
    <property type="match status" value="1"/>
</dbReference>
<dbReference type="CDD" id="cd01296">
    <property type="entry name" value="Imidazolone-5PH"/>
    <property type="match status" value="1"/>
</dbReference>
<evidence type="ECO:0000256" key="4">
    <source>
        <dbReference type="ARBA" id="ARBA00004794"/>
    </source>
</evidence>
<keyword evidence="15" id="KW-0520">NAD</keyword>
<dbReference type="Proteomes" id="UP001165082">
    <property type="component" value="Unassembled WGS sequence"/>
</dbReference>
<keyword evidence="12" id="KW-0369">Histidine metabolism</keyword>
<comment type="catalytic activity">
    <reaction evidence="18">
        <text>4-imidazolone-5-propanoate = trans-urocanate + H2O</text>
        <dbReference type="Rhea" id="RHEA:13101"/>
        <dbReference type="ChEBI" id="CHEBI:15377"/>
        <dbReference type="ChEBI" id="CHEBI:17771"/>
        <dbReference type="ChEBI" id="CHEBI:77893"/>
        <dbReference type="EC" id="4.2.1.49"/>
    </reaction>
</comment>
<evidence type="ECO:0000256" key="17">
    <source>
        <dbReference type="ARBA" id="ARBA00031640"/>
    </source>
</evidence>
<dbReference type="FunFam" id="3.40.50.10730:FF:000002">
    <property type="entry name" value="Urocanate hydratase 1"/>
    <property type="match status" value="1"/>
</dbReference>
<feature type="region of interest" description="Disordered" evidence="19">
    <location>
        <begin position="12"/>
        <end position="33"/>
    </location>
</feature>
<keyword evidence="10" id="KW-0479">Metal-binding</keyword>
<dbReference type="Pfam" id="PF17392">
    <property type="entry name" value="Urocanase_C"/>
    <property type="match status" value="1"/>
</dbReference>
<reference evidence="24" key="1">
    <citation type="submission" date="2022-07" db="EMBL/GenBank/DDBJ databases">
        <title>Genome analysis of Parmales, a sister group of diatoms, reveals the evolutionary specialization of diatoms from phago-mixotrophs to photoautotrophs.</title>
        <authorList>
            <person name="Ban H."/>
            <person name="Sato S."/>
            <person name="Yoshikawa S."/>
            <person name="Kazumasa Y."/>
            <person name="Nakamura Y."/>
            <person name="Ichinomiya M."/>
            <person name="Saitoh K."/>
            <person name="Sato N."/>
            <person name="Blanc-Mathieu R."/>
            <person name="Endo H."/>
            <person name="Kuwata A."/>
            <person name="Ogata H."/>
        </authorList>
    </citation>
    <scope>NUCLEOTIDE SEQUENCE</scope>
</reference>
<dbReference type="EC" id="4.2.1.49" evidence="7"/>
<dbReference type="InterPro" id="IPR035401">
    <property type="entry name" value="Urocanase_C"/>
</dbReference>
<dbReference type="InterPro" id="IPR036190">
    <property type="entry name" value="Urocanase_sf"/>
</dbReference>
<evidence type="ECO:0000256" key="18">
    <source>
        <dbReference type="ARBA" id="ARBA00047623"/>
    </source>
</evidence>
<dbReference type="GO" id="GO:0005737">
    <property type="term" value="C:cytoplasm"/>
    <property type="evidence" value="ECO:0007669"/>
    <property type="project" value="InterPro"/>
</dbReference>
<evidence type="ECO:0000256" key="6">
    <source>
        <dbReference type="ARBA" id="ARBA00008002"/>
    </source>
</evidence>
<evidence type="ECO:0000256" key="15">
    <source>
        <dbReference type="ARBA" id="ARBA00023027"/>
    </source>
</evidence>
<dbReference type="Gene3D" id="3.20.20.140">
    <property type="entry name" value="Metal-dependent hydrolases"/>
    <property type="match status" value="1"/>
</dbReference>
<dbReference type="SUPFAM" id="SSF51556">
    <property type="entry name" value="Metallo-dependent hydrolases"/>
    <property type="match status" value="1"/>
</dbReference>
<dbReference type="PROSITE" id="PS01233">
    <property type="entry name" value="UROCANASE"/>
    <property type="match status" value="1"/>
</dbReference>
<dbReference type="InterPro" id="IPR023637">
    <property type="entry name" value="Urocanase-like"/>
</dbReference>
<comment type="pathway">
    <text evidence="3">Amino-acid degradation; L-histidine degradation into L-glutamate; N-formimidoyl-L-glutamate from L-histidine: step 3/3.</text>
</comment>
<evidence type="ECO:0000256" key="8">
    <source>
        <dbReference type="ARBA" id="ARBA00012864"/>
    </source>
</evidence>
<evidence type="ECO:0000256" key="2">
    <source>
        <dbReference type="ARBA" id="ARBA00001911"/>
    </source>
</evidence>
<feature type="domain" description="Urocanase Rossmann-like" evidence="20">
    <location>
        <begin position="217"/>
        <end position="442"/>
    </location>
</feature>
<dbReference type="HAMAP" id="MF_00577">
    <property type="entry name" value="HutU"/>
    <property type="match status" value="1"/>
</dbReference>
<feature type="domain" description="Urocanase C-terminal" evidence="23">
    <location>
        <begin position="445"/>
        <end position="651"/>
    </location>
</feature>
<evidence type="ECO:0000259" key="20">
    <source>
        <dbReference type="Pfam" id="PF01175"/>
    </source>
</evidence>
<proteinExistence type="inferred from homology"/>
<protein>
    <recommendedName>
        <fullName evidence="9">Probable imidazolonepropionase</fullName>
        <ecNumber evidence="8">3.5.2.7</ecNumber>
        <ecNumber evidence="7">4.2.1.49</ecNumber>
    </recommendedName>
    <alternativeName>
        <fullName evidence="17">Imidazolonepropionate hydrolase</fullName>
    </alternativeName>
</protein>
<evidence type="ECO:0000256" key="5">
    <source>
        <dbReference type="ARBA" id="ARBA00007578"/>
    </source>
</evidence>
<dbReference type="AlphaFoldDB" id="A0A9W7CK99"/>
<dbReference type="InterPro" id="IPR023636">
    <property type="entry name" value="Urocanase_CS"/>
</dbReference>
<keyword evidence="13" id="KW-0862">Zinc</keyword>
<comment type="similarity">
    <text evidence="6">Belongs to the metallo-dependent hydrolases superfamily. HutI family.</text>
</comment>
<dbReference type="EMBL" id="BRXZ01000205">
    <property type="protein sequence ID" value="GMI07378.1"/>
    <property type="molecule type" value="Genomic_DNA"/>
</dbReference>
<name>A0A9W7CK99_9STRA</name>
<dbReference type="NCBIfam" id="NF003820">
    <property type="entry name" value="PRK05414.1"/>
    <property type="match status" value="1"/>
</dbReference>
<gene>
    <name evidence="24" type="ORF">TrRE_jg11022</name>
</gene>
<feature type="domain" description="Amidohydrolase-related" evidence="21">
    <location>
        <begin position="747"/>
        <end position="1066"/>
    </location>
</feature>
<feature type="domain" description="Urocanase N-terminal" evidence="22">
    <location>
        <begin position="88"/>
        <end position="214"/>
    </location>
</feature>
<dbReference type="SUPFAM" id="SSF111326">
    <property type="entry name" value="Urocanase"/>
    <property type="match status" value="1"/>
</dbReference>
<dbReference type="Pfam" id="PF17391">
    <property type="entry name" value="Urocanase_N"/>
    <property type="match status" value="1"/>
</dbReference>
<comment type="cofactor">
    <cofactor evidence="2">
        <name>NAD(+)</name>
        <dbReference type="ChEBI" id="CHEBI:57540"/>
    </cofactor>
</comment>
<dbReference type="InterPro" id="IPR005920">
    <property type="entry name" value="HutI"/>
</dbReference>
<evidence type="ECO:0000313" key="25">
    <source>
        <dbReference type="Proteomes" id="UP001165082"/>
    </source>
</evidence>
<dbReference type="Gene3D" id="3.40.50.10730">
    <property type="entry name" value="Urocanase like domains"/>
    <property type="match status" value="1"/>
</dbReference>
<evidence type="ECO:0000313" key="24">
    <source>
        <dbReference type="EMBL" id="GMI07378.1"/>
    </source>
</evidence>
<dbReference type="Pfam" id="PF01175">
    <property type="entry name" value="Urocanase"/>
    <property type="match status" value="1"/>
</dbReference>
<evidence type="ECO:0000256" key="1">
    <source>
        <dbReference type="ARBA" id="ARBA00000853"/>
    </source>
</evidence>
<dbReference type="HAMAP" id="MF_00372">
    <property type="entry name" value="HutI"/>
    <property type="match status" value="1"/>
</dbReference>
<comment type="catalytic activity">
    <reaction evidence="1">
        <text>4-imidazolone-5-propanoate + H2O = N-formimidoyl-L-glutamate</text>
        <dbReference type="Rhea" id="RHEA:23660"/>
        <dbReference type="ChEBI" id="CHEBI:15377"/>
        <dbReference type="ChEBI" id="CHEBI:58928"/>
        <dbReference type="ChEBI" id="CHEBI:77893"/>
        <dbReference type="EC" id="3.5.2.7"/>
    </reaction>
</comment>
<dbReference type="NCBIfam" id="TIGR01228">
    <property type="entry name" value="hutU"/>
    <property type="match status" value="1"/>
</dbReference>
<dbReference type="OrthoDB" id="194468at2759"/>
<evidence type="ECO:0000256" key="12">
    <source>
        <dbReference type="ARBA" id="ARBA00022808"/>
    </source>
</evidence>
<dbReference type="EC" id="3.5.2.7" evidence="8"/>
<dbReference type="InterPro" id="IPR011059">
    <property type="entry name" value="Metal-dep_hydrolase_composite"/>
</dbReference>
<dbReference type="InterPro" id="IPR038364">
    <property type="entry name" value="Urocanase_central_sf"/>
</dbReference>
<evidence type="ECO:0000256" key="7">
    <source>
        <dbReference type="ARBA" id="ARBA00011992"/>
    </source>
</evidence>
<keyword evidence="11" id="KW-0378">Hydrolase</keyword>
<evidence type="ECO:0000259" key="22">
    <source>
        <dbReference type="Pfam" id="PF17391"/>
    </source>
</evidence>
<dbReference type="GO" id="GO:0019556">
    <property type="term" value="P:L-histidine catabolic process to glutamate and formamide"/>
    <property type="evidence" value="ECO:0007669"/>
    <property type="project" value="InterPro"/>
</dbReference>
<evidence type="ECO:0000256" key="9">
    <source>
        <dbReference type="ARBA" id="ARBA00013406"/>
    </source>
</evidence>
<dbReference type="FunFam" id="3.40.1770.10:FF:000002">
    <property type="entry name" value="Urocanate hydratase 1"/>
    <property type="match status" value="1"/>
</dbReference>
<dbReference type="InterPro" id="IPR055351">
    <property type="entry name" value="Urocanase"/>
</dbReference>
<organism evidence="24 25">
    <name type="scientific">Triparma retinervis</name>
    <dbReference type="NCBI Taxonomy" id="2557542"/>
    <lineage>
        <taxon>Eukaryota</taxon>
        <taxon>Sar</taxon>
        <taxon>Stramenopiles</taxon>
        <taxon>Ochrophyta</taxon>
        <taxon>Bolidophyceae</taxon>
        <taxon>Parmales</taxon>
        <taxon>Triparmaceae</taxon>
        <taxon>Triparma</taxon>
    </lineage>
</organism>
<comment type="similarity">
    <text evidence="5">Belongs to the urocanase family.</text>
</comment>
<dbReference type="InterPro" id="IPR006680">
    <property type="entry name" value="Amidohydro-rel"/>
</dbReference>
<dbReference type="GO" id="GO:0046872">
    <property type="term" value="F:metal ion binding"/>
    <property type="evidence" value="ECO:0007669"/>
    <property type="project" value="UniProtKB-KW"/>
</dbReference>
<dbReference type="PANTHER" id="PTHR12216">
    <property type="entry name" value="UROCANATE HYDRATASE"/>
    <property type="match status" value="1"/>
</dbReference>
<dbReference type="InterPro" id="IPR035400">
    <property type="entry name" value="Urocanase_N"/>
</dbReference>
<dbReference type="NCBIfam" id="TIGR01224">
    <property type="entry name" value="hutI"/>
    <property type="match status" value="1"/>
</dbReference>
<evidence type="ECO:0000256" key="16">
    <source>
        <dbReference type="ARBA" id="ARBA00023239"/>
    </source>
</evidence>
<keyword evidence="16" id="KW-0456">Lyase</keyword>
<evidence type="ECO:0000256" key="14">
    <source>
        <dbReference type="ARBA" id="ARBA00023004"/>
    </source>
</evidence>
<sequence length="1089" mass="119504">MSPSNILVDLAKGIPLPPPPHPGRDEAVPHAPKRPVALSPEDFKLAVQNSLRYFPEEYHEVLMPEFIDELRTLGHIYMMRFRPTNYAMKAYPLSEYPAKCQQAACIQLMIMNNLDPAVAQFPNELITYGGNGSVFSNWAQYHLVMKYLSEMSDEQTLAMYSGHPMGLFPSHADAPRVIVTNGMVIPNYSSKEMYEKMYAQGVTQYGQMTAGSYCYIGPQGIVHGTTITVLNAARKFLGKEDLGGVVFLSAGLGGMSGAQPKAATISGCVGLIAEVDINALKKRHAQGWVNEMVFDVKECVERVKRAKRDKEVVSIGYHGNVVDLWEAFAEEEENVVDLGSDQTSLHNPYLGGYYPVGLTFEESRTMMKEDPAKYKEYVQESLRRQVAAINKLTEKKKMYFFDYGNAFLVESFRAGAEIMQDDSGRGVEDGGKFRYESYVQAIMGDIFSLGFGPFRWVCCSGDPKDLETTDKIAASVFEELMKTCSEKAKQQYLDNLKWIREAMANELVVGSEARILYSNCEGRTRLALEFNKAVRDGRLSDCVVLSRDHHDVSGTDSPYRETSNVADGSMFCADMAIQNVIGDAARGATWVSIHNGGGCGWGEVTNGGFGHVLDGSEAAEKRCKNFLPWDVCNGVSRRSWAGNENAIMQIQEEMKREERLRVTIPTFANDELLERMCREQAVEYDMVLKDCNVATMKRGAAEPYGMVEDAVIGIKGGKIAFVGGGQGEEGKRVVEGCSNVKDLDGALVTPGLIDCHTHVIYGGDRSLEWEMKLAGASYEEVAKAGGGIINTVSNTRAATVDDLFEGGKKRVAAILSEGVTTMEIKSGYGLEFEAERNMLLAAAKVEKEFNVKVEKTFLGAHAVPNEYKGRSGEYMDTCVEMLEKLREEGLVDCCDCFTESIGFSVEETEKLFGRAKEMGVKIRLHGDQLNNYGCGSLASKFSCLSVDHCEYSGPEAIAAMASGGQVAVLLPVSNYFIKETKVPDVKTMRSTGVDIAVATNCNPGSGPCCSILLVMNMACTKFGMTPEEALRGVTVNAAKAMGKEEEIGSVEVGKAADLCVWDAKRPAELSYYMGLNLLKECYVDGVVRA</sequence>